<feature type="domain" description="Sialate O-acetylesterase" evidence="3">
    <location>
        <begin position="291"/>
        <end position="410"/>
    </location>
</feature>
<dbReference type="InterPro" id="IPR039329">
    <property type="entry name" value="SIAE"/>
</dbReference>
<evidence type="ECO:0000256" key="1">
    <source>
        <dbReference type="ARBA" id="ARBA00022801"/>
    </source>
</evidence>
<dbReference type="SUPFAM" id="SSF52266">
    <property type="entry name" value="SGNH hydrolase"/>
    <property type="match status" value="1"/>
</dbReference>
<dbReference type="Pfam" id="PF03629">
    <property type="entry name" value="SASA"/>
    <property type="match status" value="2"/>
</dbReference>
<keyword evidence="5" id="KW-1185">Reference proteome</keyword>
<protein>
    <submittedName>
        <fullName evidence="4">9-O-acetylesterase</fullName>
    </submittedName>
</protein>
<dbReference type="GeneID" id="90610148"/>
<comment type="caution">
    <text evidence="4">The sequence shown here is derived from an EMBL/GenBank/DDBJ whole genome shotgun (WGS) entry which is preliminary data.</text>
</comment>
<sequence length="732" mass="80000">MTHHRFGPRRALFAALSICFFASVVQPSLVRGDVKLPGFFTDHMVLQQEKPIRVWGWADPSEKVQVTIGDDQAATQANQDGNWLVELPARSASSDAVEIKVTGNNELQLKDILIGEVWLCSGQSNMEWRVQSSVNAAEEIASANYPQIRHMKVPRVPSPMAVDDVPAPWQVCSPETAGQFTAAGYFMARRLHKELNVPIGLVNSSWGGTRIEPWTPPVGFEGIEELKDISESVIQRTPGTDAFESALQNHVQSTKAWVAKAEQALAKDSFIEPAPVYPSSLTPFTSHGQPTTLYNGMIHPLIQMPIRGAIWYQGEANHREGMLYTAKMRALIDGWRAKWDQGPFPFYFVQIAPYHYGNESGTVLAKFWEAQAAAAAIPNTAMVVTNDIATVNDIHPPNKQDVGKRLADLALRYDYGKTDLVADSPELDSVQTQDGKLRLSFKNTGGALQTSDGKAPNWFENIGPNSGGFQAATAKIEGDEIVLSSDKVQQPTAMRFGWDKLAEPNLRGATGLPLSAFRAGKVPEFAQTIPGADEYELVYELDLSKLGSSIQYDVDHHESISKFDRVAYLVSLEDAGGNVKSVFVSMDAFTDDIAKIGIPTADAKAKFQQSVESMTVYGSDSSVSSGAEIKNGRIEFWPNNYSPSNADKVPGASGTAFDFGDEPGMPVSGYGCMQVHNVDARQTVFAINNWKNGPNADLGIGNHSGEHKDWTFTSNASQYASKKLQVLVRPVK</sequence>
<dbReference type="AlphaFoldDB" id="A0A2G1W3U8"/>
<reference evidence="4 5" key="1">
    <citation type="submission" date="2017-06" db="EMBL/GenBank/DDBJ databases">
        <title>Description of Rhodopirellula bahusiensis sp. nov.</title>
        <authorList>
            <person name="Kizina J."/>
            <person name="Harder J."/>
        </authorList>
    </citation>
    <scope>NUCLEOTIDE SEQUENCE [LARGE SCALE GENOMIC DNA]</scope>
    <source>
        <strain evidence="4 5">SWK21</strain>
    </source>
</reference>
<evidence type="ECO:0000256" key="2">
    <source>
        <dbReference type="SAM" id="SignalP"/>
    </source>
</evidence>
<dbReference type="Proteomes" id="UP000225740">
    <property type="component" value="Unassembled WGS sequence"/>
</dbReference>
<dbReference type="InterPro" id="IPR005181">
    <property type="entry name" value="SASA"/>
</dbReference>
<dbReference type="RefSeq" id="WP_099262266.1">
    <property type="nucleotide sequence ID" value="NZ_NIZW01000015.1"/>
</dbReference>
<evidence type="ECO:0000313" key="5">
    <source>
        <dbReference type="Proteomes" id="UP000225740"/>
    </source>
</evidence>
<dbReference type="GO" id="GO:0001681">
    <property type="term" value="F:sialate O-acetylesterase activity"/>
    <property type="evidence" value="ECO:0007669"/>
    <property type="project" value="InterPro"/>
</dbReference>
<dbReference type="OrthoDB" id="9795554at2"/>
<evidence type="ECO:0000313" key="4">
    <source>
        <dbReference type="EMBL" id="PHQ33704.1"/>
    </source>
</evidence>
<feature type="chain" id="PRO_5013868020" evidence="2">
    <location>
        <begin position="23"/>
        <end position="732"/>
    </location>
</feature>
<dbReference type="PANTHER" id="PTHR22901:SF0">
    <property type="entry name" value="SIALATE O-ACETYLESTERASE"/>
    <property type="match status" value="1"/>
</dbReference>
<feature type="domain" description="Sialate O-acetylesterase" evidence="3">
    <location>
        <begin position="116"/>
        <end position="217"/>
    </location>
</feature>
<organism evidence="4 5">
    <name type="scientific">Rhodopirellula bahusiensis</name>
    <dbReference type="NCBI Taxonomy" id="2014065"/>
    <lineage>
        <taxon>Bacteria</taxon>
        <taxon>Pseudomonadati</taxon>
        <taxon>Planctomycetota</taxon>
        <taxon>Planctomycetia</taxon>
        <taxon>Pirellulales</taxon>
        <taxon>Pirellulaceae</taxon>
        <taxon>Rhodopirellula</taxon>
    </lineage>
</organism>
<dbReference type="Gene3D" id="3.40.50.1110">
    <property type="entry name" value="SGNH hydrolase"/>
    <property type="match status" value="1"/>
</dbReference>
<evidence type="ECO:0000259" key="3">
    <source>
        <dbReference type="Pfam" id="PF03629"/>
    </source>
</evidence>
<dbReference type="PANTHER" id="PTHR22901">
    <property type="entry name" value="SIALATE O-ACETYLESTERASE"/>
    <property type="match status" value="1"/>
</dbReference>
<keyword evidence="1" id="KW-0378">Hydrolase</keyword>
<feature type="signal peptide" evidence="2">
    <location>
        <begin position="1"/>
        <end position="22"/>
    </location>
</feature>
<proteinExistence type="predicted"/>
<dbReference type="GO" id="GO:0005975">
    <property type="term" value="P:carbohydrate metabolic process"/>
    <property type="evidence" value="ECO:0007669"/>
    <property type="project" value="TreeGrafter"/>
</dbReference>
<name>A0A2G1W3U8_9BACT</name>
<keyword evidence="2" id="KW-0732">Signal</keyword>
<gene>
    <name evidence="4" type="ORF">CEE69_19235</name>
</gene>
<accession>A0A2G1W3U8</accession>
<dbReference type="InterPro" id="IPR036514">
    <property type="entry name" value="SGNH_hydro_sf"/>
</dbReference>
<dbReference type="EMBL" id="NIZW01000015">
    <property type="protein sequence ID" value="PHQ33704.1"/>
    <property type="molecule type" value="Genomic_DNA"/>
</dbReference>